<evidence type="ECO:0000313" key="1">
    <source>
        <dbReference type="EMBL" id="CAH6787630.1"/>
    </source>
</evidence>
<sequence length="82" mass="9896">MGWWRGLLRSVWSSLSREVREHVGTDHLGNKYYYIAKYKNWRDKGIDIMLSVVFLKDLQGEWKQPVDVHFWNSREINQIMSP</sequence>
<accession>A0AAU9Z6V4</accession>
<evidence type="ECO:0000313" key="2">
    <source>
        <dbReference type="Proteomes" id="UP001152836"/>
    </source>
</evidence>
<dbReference type="EMBL" id="CALSGD010001397">
    <property type="protein sequence ID" value="CAH6787630.1"/>
    <property type="molecule type" value="Genomic_DNA"/>
</dbReference>
<protein>
    <submittedName>
        <fullName evidence="1">Ndufaf2 protein</fullName>
    </submittedName>
</protein>
<dbReference type="PANTHER" id="PTHR32470">
    <property type="entry name" value="ADH DEHYDROGENASE [UBIQUINONE] 1 ALPHA SUBCOMPLEX ASSEMBLY FACTOR 2"/>
    <property type="match status" value="1"/>
</dbReference>
<comment type="caution">
    <text evidence="1">The sequence shown here is derived from an EMBL/GenBank/DDBJ whole genome shotgun (WGS) entry which is preliminary data.</text>
</comment>
<gene>
    <name evidence="1" type="primary">Ndufaf2</name>
    <name evidence="1" type="ORF">PHOROB_LOCUS5473</name>
</gene>
<dbReference type="GO" id="GO:0032981">
    <property type="term" value="P:mitochondrial respiratory chain complex I assembly"/>
    <property type="evidence" value="ECO:0007669"/>
    <property type="project" value="TreeGrafter"/>
</dbReference>
<dbReference type="AlphaFoldDB" id="A0AAU9Z6V4"/>
<dbReference type="PANTHER" id="PTHR32470:SF2">
    <property type="entry name" value="NADH DEHYDROGENASE [UBIQUINONE] 1 ALPHA SUBCOMPLEX ASSEMBLY FACTOR 2"/>
    <property type="match status" value="1"/>
</dbReference>
<proteinExistence type="predicted"/>
<reference evidence="1" key="1">
    <citation type="submission" date="2022-06" db="EMBL/GenBank/DDBJ databases">
        <authorList>
            <person name="Andreotti S."/>
            <person name="Wyler E."/>
        </authorList>
    </citation>
    <scope>NUCLEOTIDE SEQUENCE</scope>
</reference>
<dbReference type="Proteomes" id="UP001152836">
    <property type="component" value="Unassembled WGS sequence"/>
</dbReference>
<dbReference type="GO" id="GO:0005739">
    <property type="term" value="C:mitochondrion"/>
    <property type="evidence" value="ECO:0007669"/>
    <property type="project" value="TreeGrafter"/>
</dbReference>
<keyword evidence="2" id="KW-1185">Reference proteome</keyword>
<organism evidence="1 2">
    <name type="scientific">Phodopus roborovskii</name>
    <name type="common">Roborovski's desert hamster</name>
    <name type="synonym">Cricetulus roborovskii</name>
    <dbReference type="NCBI Taxonomy" id="109678"/>
    <lineage>
        <taxon>Eukaryota</taxon>
        <taxon>Metazoa</taxon>
        <taxon>Chordata</taxon>
        <taxon>Craniata</taxon>
        <taxon>Vertebrata</taxon>
        <taxon>Euteleostomi</taxon>
        <taxon>Mammalia</taxon>
        <taxon>Eutheria</taxon>
        <taxon>Euarchontoglires</taxon>
        <taxon>Glires</taxon>
        <taxon>Rodentia</taxon>
        <taxon>Myomorpha</taxon>
        <taxon>Muroidea</taxon>
        <taxon>Cricetidae</taxon>
        <taxon>Cricetinae</taxon>
        <taxon>Phodopus</taxon>
    </lineage>
</organism>
<name>A0AAU9Z6V4_PHORO</name>
<dbReference type="InterPro" id="IPR052618">
    <property type="entry name" value="ComplexI_NDUFA12"/>
</dbReference>